<dbReference type="GO" id="GO:0016567">
    <property type="term" value="P:protein ubiquitination"/>
    <property type="evidence" value="ECO:0007669"/>
    <property type="project" value="UniProtKB-UniPathway"/>
</dbReference>
<dbReference type="GO" id="GO:0008270">
    <property type="term" value="F:zinc ion binding"/>
    <property type="evidence" value="ECO:0007669"/>
    <property type="project" value="UniProtKB-KW"/>
</dbReference>
<evidence type="ECO:0000256" key="9">
    <source>
        <dbReference type="SAM" id="MobiDB-lite"/>
    </source>
</evidence>
<protein>
    <recommendedName>
        <fullName evidence="3">RING-type E3 ubiquitin transferase</fullName>
        <ecNumber evidence="3">2.3.2.27</ecNumber>
    </recommendedName>
</protein>
<dbReference type="InterPro" id="IPR001841">
    <property type="entry name" value="Znf_RING"/>
</dbReference>
<dbReference type="EC" id="2.3.2.27" evidence="3"/>
<keyword evidence="7" id="KW-0862">Zinc</keyword>
<feature type="region of interest" description="Disordered" evidence="9">
    <location>
        <begin position="192"/>
        <end position="213"/>
    </location>
</feature>
<feature type="region of interest" description="Disordered" evidence="9">
    <location>
        <begin position="1"/>
        <end position="27"/>
    </location>
</feature>
<keyword evidence="6 8" id="KW-0863">Zinc-finger</keyword>
<keyword evidence="13" id="KW-1185">Reference proteome</keyword>
<dbReference type="Proteomes" id="UP000332933">
    <property type="component" value="Unassembled WGS sequence"/>
</dbReference>
<evidence type="ECO:0000256" key="1">
    <source>
        <dbReference type="ARBA" id="ARBA00000900"/>
    </source>
</evidence>
<keyword evidence="4" id="KW-0808">Transferase</keyword>
<dbReference type="EMBL" id="VJMH01005126">
    <property type="protein sequence ID" value="KAF0700391.1"/>
    <property type="molecule type" value="Genomic_DNA"/>
</dbReference>
<feature type="compositionally biased region" description="Basic and acidic residues" evidence="9">
    <location>
        <begin position="192"/>
        <end position="202"/>
    </location>
</feature>
<evidence type="ECO:0000313" key="13">
    <source>
        <dbReference type="Proteomes" id="UP000332933"/>
    </source>
</evidence>
<gene>
    <name evidence="12" type="primary">Aste57867_9096</name>
    <name evidence="11" type="ORF">As57867_009060</name>
    <name evidence="12" type="ORF">ASTE57867_9096</name>
</gene>
<dbReference type="Gene3D" id="3.30.40.10">
    <property type="entry name" value="Zinc/RING finger domain, C3HC4 (zinc finger)"/>
    <property type="match status" value="1"/>
</dbReference>
<dbReference type="InterPro" id="IPR017907">
    <property type="entry name" value="Znf_RING_CS"/>
</dbReference>
<evidence type="ECO:0000256" key="2">
    <source>
        <dbReference type="ARBA" id="ARBA00004906"/>
    </source>
</evidence>
<dbReference type="InterPro" id="IPR043540">
    <property type="entry name" value="RING1/RING2"/>
</dbReference>
<evidence type="ECO:0000313" key="12">
    <source>
        <dbReference type="EMBL" id="VFT85980.1"/>
    </source>
</evidence>
<dbReference type="PROSITE" id="PS50089">
    <property type="entry name" value="ZF_RING_2"/>
    <property type="match status" value="1"/>
</dbReference>
<evidence type="ECO:0000256" key="7">
    <source>
        <dbReference type="ARBA" id="ARBA00022833"/>
    </source>
</evidence>
<dbReference type="AlphaFoldDB" id="A0A485KMC8"/>
<accession>A0A485KMC8</accession>
<dbReference type="EMBL" id="CAADRA010005147">
    <property type="protein sequence ID" value="VFT85980.1"/>
    <property type="molecule type" value="Genomic_DNA"/>
</dbReference>
<dbReference type="PANTHER" id="PTHR46076:SF3">
    <property type="entry name" value="E3 UBIQUITIN-PROTEIN LIGASE RING1"/>
    <property type="match status" value="1"/>
</dbReference>
<dbReference type="SUPFAM" id="SSF57850">
    <property type="entry name" value="RING/U-box"/>
    <property type="match status" value="1"/>
</dbReference>
<dbReference type="UniPathway" id="UPA00143"/>
<evidence type="ECO:0000313" key="11">
    <source>
        <dbReference type="EMBL" id="KAF0700391.1"/>
    </source>
</evidence>
<dbReference type="PROSITE" id="PS00518">
    <property type="entry name" value="ZF_RING_1"/>
    <property type="match status" value="1"/>
</dbReference>
<proteinExistence type="predicted"/>
<reference evidence="11" key="2">
    <citation type="submission" date="2019-06" db="EMBL/GenBank/DDBJ databases">
        <title>Genomics analysis of Aphanomyces spp. identifies a new class of oomycete effector associated with host adaptation.</title>
        <authorList>
            <person name="Gaulin E."/>
        </authorList>
    </citation>
    <scope>NUCLEOTIDE SEQUENCE</scope>
    <source>
        <strain evidence="11">CBS 578.67</strain>
    </source>
</reference>
<keyword evidence="5" id="KW-0479">Metal-binding</keyword>
<comment type="pathway">
    <text evidence="2">Protein modification; protein ubiquitination.</text>
</comment>
<feature type="domain" description="RING-type" evidence="10">
    <location>
        <begin position="100"/>
        <end position="142"/>
    </location>
</feature>
<comment type="catalytic activity">
    <reaction evidence="1">
        <text>S-ubiquitinyl-[E2 ubiquitin-conjugating enzyme]-L-cysteine + [acceptor protein]-L-lysine = [E2 ubiquitin-conjugating enzyme]-L-cysteine + N(6)-ubiquitinyl-[acceptor protein]-L-lysine.</text>
        <dbReference type="EC" id="2.3.2.27"/>
    </reaction>
</comment>
<dbReference type="OrthoDB" id="337575at2759"/>
<dbReference type="GO" id="GO:0031519">
    <property type="term" value="C:PcG protein complex"/>
    <property type="evidence" value="ECO:0007669"/>
    <property type="project" value="TreeGrafter"/>
</dbReference>
<reference evidence="12 13" key="1">
    <citation type="submission" date="2019-03" db="EMBL/GenBank/DDBJ databases">
        <authorList>
            <person name="Gaulin E."/>
            <person name="Dumas B."/>
        </authorList>
    </citation>
    <scope>NUCLEOTIDE SEQUENCE [LARGE SCALE GENOMIC DNA]</scope>
    <source>
        <strain evidence="12">CBS 568.67</strain>
    </source>
</reference>
<dbReference type="SMART" id="SM00184">
    <property type="entry name" value="RING"/>
    <property type="match status" value="1"/>
</dbReference>
<evidence type="ECO:0000256" key="3">
    <source>
        <dbReference type="ARBA" id="ARBA00012483"/>
    </source>
</evidence>
<dbReference type="GO" id="GO:0000151">
    <property type="term" value="C:ubiquitin ligase complex"/>
    <property type="evidence" value="ECO:0007669"/>
    <property type="project" value="InterPro"/>
</dbReference>
<organism evidence="12 13">
    <name type="scientific">Aphanomyces stellatus</name>
    <dbReference type="NCBI Taxonomy" id="120398"/>
    <lineage>
        <taxon>Eukaryota</taxon>
        <taxon>Sar</taxon>
        <taxon>Stramenopiles</taxon>
        <taxon>Oomycota</taxon>
        <taxon>Saprolegniomycetes</taxon>
        <taxon>Saprolegniales</taxon>
        <taxon>Verrucalvaceae</taxon>
        <taxon>Aphanomyces</taxon>
    </lineage>
</organism>
<dbReference type="GO" id="GO:0003682">
    <property type="term" value="F:chromatin binding"/>
    <property type="evidence" value="ECO:0007669"/>
    <property type="project" value="TreeGrafter"/>
</dbReference>
<name>A0A485KMC8_9STRA</name>
<evidence type="ECO:0000256" key="5">
    <source>
        <dbReference type="ARBA" id="ARBA00022723"/>
    </source>
</evidence>
<evidence type="ECO:0000256" key="6">
    <source>
        <dbReference type="ARBA" id="ARBA00022771"/>
    </source>
</evidence>
<dbReference type="PANTHER" id="PTHR46076">
    <property type="entry name" value="E3 UBIQUITIN-PROTEIN LIGASE RING1 / RING 2 FAMILY MEMBER"/>
    <property type="match status" value="1"/>
</dbReference>
<dbReference type="InterPro" id="IPR013083">
    <property type="entry name" value="Znf_RING/FYVE/PHD"/>
</dbReference>
<dbReference type="GO" id="GO:0061630">
    <property type="term" value="F:ubiquitin protein ligase activity"/>
    <property type="evidence" value="ECO:0007669"/>
    <property type="project" value="UniProtKB-EC"/>
</dbReference>
<evidence type="ECO:0000259" key="10">
    <source>
        <dbReference type="PROSITE" id="PS50089"/>
    </source>
</evidence>
<evidence type="ECO:0000256" key="8">
    <source>
        <dbReference type="PROSITE-ProRule" id="PRU00175"/>
    </source>
</evidence>
<sequence length="213" mass="24289">MVRTVSQKHAAGRANRGGGSDDDEGGASVDADIQEIMETYNNMVDRHNPFREVNTASNYHEYRLAAGYDVNLYDICRQPRAPLESTLHIPASSLDEELHCAICTGIICQAMVITACLHRFCTACIHRHIHEKGKNTVCPVCNTPFTTRRALRPDENFDKLVKSVYGDVDAYEKAEEERIQLNNKELFPKLDMEKHKEFDEKQNNPLANKRQRR</sequence>
<dbReference type="Pfam" id="PF13923">
    <property type="entry name" value="zf-C3HC4_2"/>
    <property type="match status" value="1"/>
</dbReference>
<evidence type="ECO:0000256" key="4">
    <source>
        <dbReference type="ARBA" id="ARBA00022679"/>
    </source>
</evidence>